<organism evidence="10 11">
    <name type="scientific">Schistosoma japonicum</name>
    <name type="common">Blood fluke</name>
    <dbReference type="NCBI Taxonomy" id="6182"/>
    <lineage>
        <taxon>Eukaryota</taxon>
        <taxon>Metazoa</taxon>
        <taxon>Spiralia</taxon>
        <taxon>Lophotrochozoa</taxon>
        <taxon>Platyhelminthes</taxon>
        <taxon>Trematoda</taxon>
        <taxon>Digenea</taxon>
        <taxon>Strigeidida</taxon>
        <taxon>Schistosomatoidea</taxon>
        <taxon>Schistosomatidae</taxon>
        <taxon>Schistosoma</taxon>
    </lineage>
</organism>
<dbReference type="GO" id="GO:0000785">
    <property type="term" value="C:chromatin"/>
    <property type="evidence" value="ECO:0007669"/>
    <property type="project" value="TreeGrafter"/>
</dbReference>
<evidence type="ECO:0000256" key="6">
    <source>
        <dbReference type="ARBA" id="ARBA00023242"/>
    </source>
</evidence>
<evidence type="ECO:0000259" key="9">
    <source>
        <dbReference type="PROSITE" id="PS50252"/>
    </source>
</evidence>
<evidence type="ECO:0000256" key="2">
    <source>
        <dbReference type="ARBA" id="ARBA00022473"/>
    </source>
</evidence>
<evidence type="ECO:0000256" key="5">
    <source>
        <dbReference type="ARBA" id="ARBA00023163"/>
    </source>
</evidence>
<dbReference type="Gene3D" id="2.60.40.820">
    <property type="entry name" value="Transcription factor, T-box"/>
    <property type="match status" value="1"/>
</dbReference>
<proteinExistence type="predicted"/>
<dbReference type="InterPro" id="IPR008967">
    <property type="entry name" value="p53-like_TF_DNA-bd_sf"/>
</dbReference>
<evidence type="ECO:0000256" key="8">
    <source>
        <dbReference type="SAM" id="MobiDB-lite"/>
    </source>
</evidence>
<comment type="caution">
    <text evidence="10">The sequence shown here is derived from an EMBL/GenBank/DDBJ whole genome shotgun (WGS) entry which is preliminary data.</text>
</comment>
<keyword evidence="3" id="KW-0805">Transcription regulation</keyword>
<dbReference type="GO" id="GO:0000981">
    <property type="term" value="F:DNA-binding transcription factor activity, RNA polymerase II-specific"/>
    <property type="evidence" value="ECO:0007669"/>
    <property type="project" value="TreeGrafter"/>
</dbReference>
<dbReference type="PANTHER" id="PTHR11267">
    <property type="entry name" value="T-BOX PROTEIN-RELATED"/>
    <property type="match status" value="1"/>
</dbReference>
<evidence type="ECO:0000256" key="1">
    <source>
        <dbReference type="ARBA" id="ARBA00004123"/>
    </source>
</evidence>
<dbReference type="PRINTS" id="PR00937">
    <property type="entry name" value="TBOX"/>
</dbReference>
<dbReference type="GO" id="GO:0045893">
    <property type="term" value="P:positive regulation of DNA-templated transcription"/>
    <property type="evidence" value="ECO:0007669"/>
    <property type="project" value="InterPro"/>
</dbReference>
<gene>
    <name evidence="10" type="ORF">EWB00_001088</name>
</gene>
<dbReference type="InterPro" id="IPR036960">
    <property type="entry name" value="T-box_sf"/>
</dbReference>
<dbReference type="PROSITE" id="PS01264">
    <property type="entry name" value="TBOX_2"/>
    <property type="match status" value="1"/>
</dbReference>
<dbReference type="AlphaFoldDB" id="A0A4Z2DGW2"/>
<keyword evidence="11" id="KW-1185">Reference proteome</keyword>
<feature type="domain" description="T-box" evidence="9">
    <location>
        <begin position="1"/>
        <end position="155"/>
    </location>
</feature>
<dbReference type="Proteomes" id="UP000311919">
    <property type="component" value="Unassembled WGS sequence"/>
</dbReference>
<dbReference type="SUPFAM" id="SSF49417">
    <property type="entry name" value="p53-like transcription factors"/>
    <property type="match status" value="1"/>
</dbReference>
<reference evidence="10 11" key="1">
    <citation type="submission" date="2019-03" db="EMBL/GenBank/DDBJ databases">
        <title>An improved genome assembly of the fluke Schistosoma japonicum.</title>
        <authorList>
            <person name="Hu W."/>
            <person name="Luo F."/>
            <person name="Yin M."/>
            <person name="Mo X."/>
            <person name="Sun C."/>
            <person name="Wu Q."/>
            <person name="Zhu B."/>
            <person name="Xiang M."/>
            <person name="Wang J."/>
            <person name="Wang Y."/>
            <person name="Zhang T."/>
            <person name="Xu B."/>
            <person name="Zheng H."/>
            <person name="Feng Z."/>
        </authorList>
    </citation>
    <scope>NUCLEOTIDE SEQUENCE [LARGE SCALE GENOMIC DNA]</scope>
    <source>
        <strain evidence="10">HuSjv2</strain>
        <tissue evidence="10">Worms</tissue>
    </source>
</reference>
<dbReference type="Pfam" id="PF00907">
    <property type="entry name" value="T-box"/>
    <property type="match status" value="1"/>
</dbReference>
<dbReference type="GO" id="GO:0001708">
    <property type="term" value="P:cell fate specification"/>
    <property type="evidence" value="ECO:0007669"/>
    <property type="project" value="TreeGrafter"/>
</dbReference>
<comment type="caution">
    <text evidence="7">Lacks conserved residue(s) required for the propagation of feature annotation.</text>
</comment>
<dbReference type="OrthoDB" id="7442607at2759"/>
<evidence type="ECO:0000256" key="7">
    <source>
        <dbReference type="PROSITE-ProRule" id="PRU00201"/>
    </source>
</evidence>
<evidence type="ECO:0000256" key="4">
    <source>
        <dbReference type="ARBA" id="ARBA00023125"/>
    </source>
</evidence>
<dbReference type="InterPro" id="IPR018186">
    <property type="entry name" value="TF_T-box_CS"/>
</dbReference>
<dbReference type="FunFam" id="2.60.40.820:FF:000010">
    <property type="entry name" value="T-box transcription factor TBX6"/>
    <property type="match status" value="1"/>
</dbReference>
<evidence type="ECO:0000256" key="3">
    <source>
        <dbReference type="ARBA" id="ARBA00023015"/>
    </source>
</evidence>
<dbReference type="EMBL" id="SKCS01000143">
    <property type="protein sequence ID" value="TNN15685.1"/>
    <property type="molecule type" value="Genomic_DNA"/>
</dbReference>
<keyword evidence="6 7" id="KW-0539">Nucleus</keyword>
<dbReference type="PANTHER" id="PTHR11267:SF181">
    <property type="entry name" value="OPTOMOTOR-BLIND PROTEIN"/>
    <property type="match status" value="1"/>
</dbReference>
<keyword evidence="2" id="KW-0217">Developmental protein</keyword>
<keyword evidence="5" id="KW-0804">Transcription</keyword>
<protein>
    <submittedName>
        <fullName evidence="10">T-box transcription factor TBX3 isoform 2</fullName>
    </submittedName>
</protein>
<dbReference type="GO" id="GO:0000978">
    <property type="term" value="F:RNA polymerase II cis-regulatory region sequence-specific DNA binding"/>
    <property type="evidence" value="ECO:0007669"/>
    <property type="project" value="InterPro"/>
</dbReference>
<dbReference type="InterPro" id="IPR001699">
    <property type="entry name" value="TF_T-box"/>
</dbReference>
<comment type="subcellular location">
    <subcellularLocation>
        <location evidence="1 7">Nucleus</location>
    </subcellularLocation>
</comment>
<evidence type="ECO:0000313" key="10">
    <source>
        <dbReference type="EMBL" id="TNN15685.1"/>
    </source>
</evidence>
<dbReference type="PROSITE" id="PS50252">
    <property type="entry name" value="TBOX_3"/>
    <property type="match status" value="1"/>
</dbReference>
<name>A0A4Z2DGW2_SCHJA</name>
<sequence length="538" mass="60852">MFPSFKVRVTGLDRNAKYIMLLDIVARDEHRYKFQNGKWTIAGKADPEPCRKPYIHPDSPTTGEEWMHKPISFHKLKLTNNVAERQSFQAVLNSMHKYIPRFHIVRADHLNKMNMSNFVTFIFDETEFIAVTAYQNERITQLKIDNNPFAKGFRDNGSGRREKKGLRMRYKHSMNSSDSYDDIEGLEREILIRKHSTNTFETHNNIKFSFPDSLNFPTYANRSLLNNNHGLDMKCSTSSCFSSISSSECNTFPSVMSTSNHSLTGLSNSPVSYTTSDPFSSYTVHNLNGCSRNNNNTNNKLVDSSPTSLSVSNLSTDKMSTSKDFLSSSSSSSPYQMWSGCFDPISLNSTLMSTTLPRSQHTVHYCPKICTSLYLNEIDKMKDSSTIEHSLNKLQNHQPTEFQRQQLQHQFMDKTDKVLKTNGLALLSDDSSSIMSTVTITTTSTVVNRSLSSMSTLSSPAVGITTETLKSCQLSQHSQLTTTSAFKTISAHTNGQFPPFTDNLKRQYEMMNRCCKDDCNSLQNYKDLHSPKLCKSVS</sequence>
<dbReference type="GO" id="GO:0005634">
    <property type="term" value="C:nucleus"/>
    <property type="evidence" value="ECO:0007669"/>
    <property type="project" value="UniProtKB-SubCell"/>
</dbReference>
<accession>A0A4Z2DGW2</accession>
<dbReference type="SMART" id="SM00425">
    <property type="entry name" value="TBOX"/>
    <property type="match status" value="1"/>
</dbReference>
<evidence type="ECO:0000313" key="11">
    <source>
        <dbReference type="Proteomes" id="UP000311919"/>
    </source>
</evidence>
<feature type="region of interest" description="Disordered" evidence="8">
    <location>
        <begin position="291"/>
        <end position="322"/>
    </location>
</feature>
<dbReference type="InterPro" id="IPR046360">
    <property type="entry name" value="T-box_DNA-bd"/>
</dbReference>
<keyword evidence="4 7" id="KW-0238">DNA-binding</keyword>